<evidence type="ECO:0000313" key="3">
    <source>
        <dbReference type="Proteomes" id="UP000762676"/>
    </source>
</evidence>
<sequence length="153" mass="17098">MAYDDYAQEKKLTTQGLAFLKAYVDRNGAEGTSFDDLFDDSSYRTAQTTFAGRARLLQPYGQTHYRPNVEYAPQGLPRQACMAHWEYLLPNSSDALRRNVVKARPKTKEYKSASSGRLYSPSSPRKPLPKSEQKPAAAPLPLGPSTRTYNFAG</sequence>
<keyword evidence="3" id="KW-1185">Reference proteome</keyword>
<feature type="region of interest" description="Disordered" evidence="1">
    <location>
        <begin position="102"/>
        <end position="153"/>
    </location>
</feature>
<protein>
    <submittedName>
        <fullName evidence="2">Uncharacterized protein</fullName>
    </submittedName>
</protein>
<reference evidence="2 3" key="1">
    <citation type="journal article" date="2021" name="Elife">
        <title>Chloroplast acquisition without the gene transfer in kleptoplastic sea slugs, Plakobranchus ocellatus.</title>
        <authorList>
            <person name="Maeda T."/>
            <person name="Takahashi S."/>
            <person name="Yoshida T."/>
            <person name="Shimamura S."/>
            <person name="Takaki Y."/>
            <person name="Nagai Y."/>
            <person name="Toyoda A."/>
            <person name="Suzuki Y."/>
            <person name="Arimoto A."/>
            <person name="Ishii H."/>
            <person name="Satoh N."/>
            <person name="Nishiyama T."/>
            <person name="Hasebe M."/>
            <person name="Maruyama T."/>
            <person name="Minagawa J."/>
            <person name="Obokata J."/>
            <person name="Shigenobu S."/>
        </authorList>
    </citation>
    <scope>NUCLEOTIDE SEQUENCE [LARGE SCALE GENOMIC DNA]</scope>
</reference>
<name>A0AAV4GW30_9GAST</name>
<evidence type="ECO:0000313" key="2">
    <source>
        <dbReference type="EMBL" id="GFR89311.1"/>
    </source>
</evidence>
<evidence type="ECO:0000256" key="1">
    <source>
        <dbReference type="SAM" id="MobiDB-lite"/>
    </source>
</evidence>
<accession>A0AAV4GW30</accession>
<comment type="caution">
    <text evidence="2">The sequence shown here is derived from an EMBL/GenBank/DDBJ whole genome shotgun (WGS) entry which is preliminary data.</text>
</comment>
<proteinExistence type="predicted"/>
<dbReference type="Proteomes" id="UP000762676">
    <property type="component" value="Unassembled WGS sequence"/>
</dbReference>
<dbReference type="EMBL" id="BMAT01005221">
    <property type="protein sequence ID" value="GFR89311.1"/>
    <property type="molecule type" value="Genomic_DNA"/>
</dbReference>
<gene>
    <name evidence="2" type="ORF">ElyMa_002540000</name>
</gene>
<organism evidence="2 3">
    <name type="scientific">Elysia marginata</name>
    <dbReference type="NCBI Taxonomy" id="1093978"/>
    <lineage>
        <taxon>Eukaryota</taxon>
        <taxon>Metazoa</taxon>
        <taxon>Spiralia</taxon>
        <taxon>Lophotrochozoa</taxon>
        <taxon>Mollusca</taxon>
        <taxon>Gastropoda</taxon>
        <taxon>Heterobranchia</taxon>
        <taxon>Euthyneura</taxon>
        <taxon>Panpulmonata</taxon>
        <taxon>Sacoglossa</taxon>
        <taxon>Placobranchoidea</taxon>
        <taxon>Plakobranchidae</taxon>
        <taxon>Elysia</taxon>
    </lineage>
</organism>
<dbReference type="AlphaFoldDB" id="A0AAV4GW30"/>